<reference evidence="1 2" key="1">
    <citation type="submission" date="2018-08" db="EMBL/GenBank/DDBJ databases">
        <title>Genomic investigation of the strawberry pathogen Phytophthora fragariae indicates pathogenicity is determined by transcriptional variation in three key races.</title>
        <authorList>
            <person name="Adams T.M."/>
            <person name="Armitage A.D."/>
            <person name="Sobczyk M.K."/>
            <person name="Bates H.J."/>
            <person name="Dunwell J.M."/>
            <person name="Nellist C.F."/>
            <person name="Harrison R.J."/>
        </authorList>
    </citation>
    <scope>NUCLEOTIDE SEQUENCE [LARGE SCALE GENOMIC DNA]</scope>
    <source>
        <strain evidence="1 2">SCRP333</strain>
    </source>
</reference>
<accession>A0A6A4B013</accession>
<protein>
    <submittedName>
        <fullName evidence="1">Uncharacterized protein</fullName>
    </submittedName>
</protein>
<dbReference type="AlphaFoldDB" id="A0A6A4B013"/>
<evidence type="ECO:0000313" key="1">
    <source>
        <dbReference type="EMBL" id="KAE9265687.1"/>
    </source>
</evidence>
<gene>
    <name evidence="1" type="ORF">PR003_g32381</name>
</gene>
<dbReference type="Proteomes" id="UP000434957">
    <property type="component" value="Unassembled WGS sequence"/>
</dbReference>
<dbReference type="EMBL" id="QXFT01007749">
    <property type="protein sequence ID" value="KAE9265687.1"/>
    <property type="molecule type" value="Genomic_DNA"/>
</dbReference>
<comment type="caution">
    <text evidence="1">The sequence shown here is derived from an EMBL/GenBank/DDBJ whole genome shotgun (WGS) entry which is preliminary data.</text>
</comment>
<proteinExistence type="predicted"/>
<name>A0A6A4B013_9STRA</name>
<evidence type="ECO:0000313" key="2">
    <source>
        <dbReference type="Proteomes" id="UP000434957"/>
    </source>
</evidence>
<organism evidence="1 2">
    <name type="scientific">Phytophthora rubi</name>
    <dbReference type="NCBI Taxonomy" id="129364"/>
    <lineage>
        <taxon>Eukaryota</taxon>
        <taxon>Sar</taxon>
        <taxon>Stramenopiles</taxon>
        <taxon>Oomycota</taxon>
        <taxon>Peronosporomycetes</taxon>
        <taxon>Peronosporales</taxon>
        <taxon>Peronosporaceae</taxon>
        <taxon>Phytophthora</taxon>
    </lineage>
</organism>
<sequence>MVFTHKGLPSCCGALISDGGSAAEAAPTGGSLTGPATGQPMLARVCSSTTPEPEPLAVDERR</sequence>
<keyword evidence="2" id="KW-1185">Reference proteome</keyword>